<accession>A0AAN7W4E9</accession>
<comment type="caution">
    <text evidence="11">The sequence shown here is derived from an EMBL/GenBank/DDBJ whole genome shotgun (WGS) entry which is preliminary data.</text>
</comment>
<keyword evidence="7" id="KW-0663">Pyridoxal phosphate</keyword>
<dbReference type="Pfam" id="PF00155">
    <property type="entry name" value="Aminotran_1_2"/>
    <property type="match status" value="1"/>
</dbReference>
<dbReference type="GO" id="GO:0005737">
    <property type="term" value="C:cytoplasm"/>
    <property type="evidence" value="ECO:0007669"/>
    <property type="project" value="UniProtKB-SubCell"/>
</dbReference>
<dbReference type="GO" id="GO:0030170">
    <property type="term" value="F:pyridoxal phosphate binding"/>
    <property type="evidence" value="ECO:0007669"/>
    <property type="project" value="InterPro"/>
</dbReference>
<organism evidence="11 12">
    <name type="scientific">Elasticomyces elasticus</name>
    <dbReference type="NCBI Taxonomy" id="574655"/>
    <lineage>
        <taxon>Eukaryota</taxon>
        <taxon>Fungi</taxon>
        <taxon>Dikarya</taxon>
        <taxon>Ascomycota</taxon>
        <taxon>Pezizomycotina</taxon>
        <taxon>Dothideomycetes</taxon>
        <taxon>Dothideomycetidae</taxon>
        <taxon>Mycosphaerellales</taxon>
        <taxon>Teratosphaeriaceae</taxon>
        <taxon>Elasticomyces</taxon>
    </lineage>
</organism>
<evidence type="ECO:0000256" key="2">
    <source>
        <dbReference type="ARBA" id="ARBA00004496"/>
    </source>
</evidence>
<dbReference type="EC" id="2.6.1.57" evidence="9"/>
<dbReference type="GO" id="GO:0019878">
    <property type="term" value="P:lysine biosynthetic process via aminoadipic acid"/>
    <property type="evidence" value="ECO:0007669"/>
    <property type="project" value="TreeGrafter"/>
</dbReference>
<evidence type="ECO:0000313" key="11">
    <source>
        <dbReference type="EMBL" id="KAK5696809.1"/>
    </source>
</evidence>
<evidence type="ECO:0000256" key="3">
    <source>
        <dbReference type="ARBA" id="ARBA00007441"/>
    </source>
</evidence>
<evidence type="ECO:0000256" key="1">
    <source>
        <dbReference type="ARBA" id="ARBA00001933"/>
    </source>
</evidence>
<name>A0AAN7W4E9_9PEZI</name>
<dbReference type="CDD" id="cd00609">
    <property type="entry name" value="AAT_like"/>
    <property type="match status" value="1"/>
</dbReference>
<keyword evidence="6" id="KW-0808">Transferase</keyword>
<gene>
    <name evidence="11" type="primary">ARO8_2</name>
    <name evidence="11" type="ORF">LTR97_008113</name>
</gene>
<dbReference type="GO" id="GO:0047536">
    <property type="term" value="F:2-aminoadipate transaminase activity"/>
    <property type="evidence" value="ECO:0007669"/>
    <property type="project" value="TreeGrafter"/>
</dbReference>
<evidence type="ECO:0000256" key="9">
    <source>
        <dbReference type="ARBA" id="ARBA00067014"/>
    </source>
</evidence>
<dbReference type="SUPFAM" id="SSF53383">
    <property type="entry name" value="PLP-dependent transferases"/>
    <property type="match status" value="1"/>
</dbReference>
<keyword evidence="5 11" id="KW-0032">Aminotransferase</keyword>
<dbReference type="InterPro" id="IPR015424">
    <property type="entry name" value="PyrdxlP-dep_Trfase"/>
</dbReference>
<dbReference type="GO" id="GO:0008793">
    <property type="term" value="F:aromatic-amino-acid transaminase activity"/>
    <property type="evidence" value="ECO:0007669"/>
    <property type="project" value="TreeGrafter"/>
</dbReference>
<dbReference type="FunFam" id="3.40.640.10:FF:000074">
    <property type="entry name" value="Aromatic amino acid aminotransferase"/>
    <property type="match status" value="1"/>
</dbReference>
<dbReference type="Gene3D" id="3.40.640.10">
    <property type="entry name" value="Type I PLP-dependent aspartate aminotransferase-like (Major domain)"/>
    <property type="match status" value="1"/>
</dbReference>
<comment type="catalytic activity">
    <reaction evidence="8">
        <text>an aromatic L-alpha-amino acid + 2-oxoglutarate = an aromatic oxo-acid + L-glutamate</text>
        <dbReference type="Rhea" id="RHEA:17533"/>
        <dbReference type="ChEBI" id="CHEBI:16810"/>
        <dbReference type="ChEBI" id="CHEBI:29985"/>
        <dbReference type="ChEBI" id="CHEBI:73309"/>
        <dbReference type="ChEBI" id="CHEBI:84824"/>
        <dbReference type="EC" id="2.6.1.57"/>
    </reaction>
</comment>
<reference evidence="11" key="1">
    <citation type="submission" date="2023-08" db="EMBL/GenBank/DDBJ databases">
        <title>Black Yeasts Isolated from many extreme environments.</title>
        <authorList>
            <person name="Coleine C."/>
            <person name="Stajich J.E."/>
            <person name="Selbmann L."/>
        </authorList>
    </citation>
    <scope>NUCLEOTIDE SEQUENCE</scope>
    <source>
        <strain evidence="11">CCFEE 5810</strain>
    </source>
</reference>
<feature type="domain" description="Aminotransferase class I/classII large" evidence="10">
    <location>
        <begin position="151"/>
        <end position="520"/>
    </location>
</feature>
<dbReference type="PANTHER" id="PTHR42790">
    <property type="entry name" value="AMINOTRANSFERASE"/>
    <property type="match status" value="1"/>
</dbReference>
<comment type="similarity">
    <text evidence="3">Belongs to the class-I pyridoxal-phosphate-dependent aminotransferase family.</text>
</comment>
<evidence type="ECO:0000256" key="6">
    <source>
        <dbReference type="ARBA" id="ARBA00022679"/>
    </source>
</evidence>
<evidence type="ECO:0000256" key="8">
    <source>
        <dbReference type="ARBA" id="ARBA00051993"/>
    </source>
</evidence>
<dbReference type="Proteomes" id="UP001310594">
    <property type="component" value="Unassembled WGS sequence"/>
</dbReference>
<dbReference type="PANTHER" id="PTHR42790:SF21">
    <property type="entry name" value="AROMATIC_AMINOADIPATE AMINOTRANSFERASE 1"/>
    <property type="match status" value="1"/>
</dbReference>
<dbReference type="InterPro" id="IPR004839">
    <property type="entry name" value="Aminotransferase_I/II_large"/>
</dbReference>
<evidence type="ECO:0000256" key="5">
    <source>
        <dbReference type="ARBA" id="ARBA00022576"/>
    </source>
</evidence>
<dbReference type="InterPro" id="IPR050859">
    <property type="entry name" value="Class-I_PLP-dep_aminotransf"/>
</dbReference>
<proteinExistence type="inferred from homology"/>
<dbReference type="AlphaFoldDB" id="A0AAN7W4E9"/>
<dbReference type="InterPro" id="IPR015421">
    <property type="entry name" value="PyrdxlP-dep_Trfase_major"/>
</dbReference>
<sequence length="537" mass="59785">MAPPSAIEVLPETDTSTFTVPDRLTIQAIAKRRAASGKLIAGVAAAADIGSFKGRTHHLHKHLANRWDHRLTAEAKSRGGSSLKEAAKFLKQPGLISLGGGLPSSEYFPVEEITFKVPVLGTDNAQRHAVLTAGKHDMASGTSDFDLATALQYGQGHGSAQLLRWMVEHTELVHNPPYRDWSCTMTVGSTSAFDIALRMLSKPGDFMLSEEYTFPAAVEAASPVGVRVAAVQMDEGGMLAESLDDVLCSWDEKARGGRKPFLLYTVPTGQNPTGSTQSLQRRKQIYAVAQKHDLYILEDEPYYFLQMQPYTGPDAPDVPAPASHQDFLALLVPSYLSLDTDGRVMRMDSFSKVIAPGTRVGWITASEQICKCYSIHADLSTQSPSGLSQMMLFKILEEHWDHDGYLDWLLHIRMEYTQRRNVILEACEQHLPKEVVSWRAPSAGMFHWLRVEWHKHPDYPHKTLEEIEDELFHANMRHGTLLMKGSWFCPDKTVANEKMFFRATYAAAPLDQIREAVRRFGEALREAFGLPAASNGH</sequence>
<evidence type="ECO:0000259" key="10">
    <source>
        <dbReference type="Pfam" id="PF00155"/>
    </source>
</evidence>
<protein>
    <recommendedName>
        <fullName evidence="9">aromatic-amino-acid transaminase</fullName>
        <ecNumber evidence="9">2.6.1.57</ecNumber>
    </recommendedName>
</protein>
<comment type="cofactor">
    <cofactor evidence="1">
        <name>pyridoxal 5'-phosphate</name>
        <dbReference type="ChEBI" id="CHEBI:597326"/>
    </cofactor>
</comment>
<evidence type="ECO:0000256" key="7">
    <source>
        <dbReference type="ARBA" id="ARBA00022898"/>
    </source>
</evidence>
<evidence type="ECO:0000313" key="12">
    <source>
        <dbReference type="Proteomes" id="UP001310594"/>
    </source>
</evidence>
<dbReference type="EMBL" id="JAVRQU010000012">
    <property type="protein sequence ID" value="KAK5696809.1"/>
    <property type="molecule type" value="Genomic_DNA"/>
</dbReference>
<comment type="subcellular location">
    <subcellularLocation>
        <location evidence="2">Cytoplasm</location>
    </subcellularLocation>
</comment>
<dbReference type="GO" id="GO:0006571">
    <property type="term" value="P:tyrosine biosynthetic process"/>
    <property type="evidence" value="ECO:0007669"/>
    <property type="project" value="TreeGrafter"/>
</dbReference>
<evidence type="ECO:0000256" key="4">
    <source>
        <dbReference type="ARBA" id="ARBA00022490"/>
    </source>
</evidence>
<dbReference type="GO" id="GO:0009074">
    <property type="term" value="P:aromatic amino acid family catabolic process"/>
    <property type="evidence" value="ECO:0007669"/>
    <property type="project" value="TreeGrafter"/>
</dbReference>
<keyword evidence="4" id="KW-0963">Cytoplasm</keyword>